<dbReference type="GO" id="GO:0005524">
    <property type="term" value="F:ATP binding"/>
    <property type="evidence" value="ECO:0007669"/>
    <property type="project" value="UniProtKB-KW"/>
</dbReference>
<feature type="domain" description="Mur ligase C-terminal" evidence="16">
    <location>
        <begin position="286"/>
        <end position="411"/>
    </location>
</feature>
<dbReference type="GO" id="GO:0008763">
    <property type="term" value="F:UDP-N-acetylmuramate-L-alanine ligase activity"/>
    <property type="evidence" value="ECO:0007669"/>
    <property type="project" value="UniProtKB-UniRule"/>
</dbReference>
<reference evidence="18" key="2">
    <citation type="submission" date="2021-04" db="EMBL/GenBank/DDBJ databases">
        <authorList>
            <person name="Gilroy R."/>
        </authorList>
    </citation>
    <scope>NUCLEOTIDE SEQUENCE</scope>
    <source>
        <strain evidence="18">CHK199-9574</strain>
    </source>
</reference>
<keyword evidence="12" id="KW-0961">Cell wall biogenesis/degradation</keyword>
<dbReference type="SUPFAM" id="SSF51984">
    <property type="entry name" value="MurCD N-terminal domain"/>
    <property type="match status" value="1"/>
</dbReference>
<keyword evidence="4" id="KW-0963">Cytoplasm</keyword>
<evidence type="ECO:0000256" key="10">
    <source>
        <dbReference type="ARBA" id="ARBA00022984"/>
    </source>
</evidence>
<comment type="pathway">
    <text evidence="2">Cell wall biogenesis; peptidoglycan biosynthesis.</text>
</comment>
<organism evidence="18 19">
    <name type="scientific">Candidatus Borkfalkia excrementavium</name>
    <dbReference type="NCBI Taxonomy" id="2838505"/>
    <lineage>
        <taxon>Bacteria</taxon>
        <taxon>Bacillati</taxon>
        <taxon>Bacillota</taxon>
        <taxon>Clostridia</taxon>
        <taxon>Christensenellales</taxon>
        <taxon>Christensenellaceae</taxon>
        <taxon>Candidatus Borkfalkia</taxon>
    </lineage>
</organism>
<evidence type="ECO:0000313" key="19">
    <source>
        <dbReference type="Proteomes" id="UP000824135"/>
    </source>
</evidence>
<evidence type="ECO:0000256" key="13">
    <source>
        <dbReference type="ARBA" id="ARBA00047833"/>
    </source>
</evidence>
<dbReference type="InterPro" id="IPR005758">
    <property type="entry name" value="UDP-N-AcMur_Ala_ligase_MurC"/>
</dbReference>
<dbReference type="EMBL" id="DXCO01000035">
    <property type="protein sequence ID" value="HIY78379.1"/>
    <property type="molecule type" value="Genomic_DNA"/>
</dbReference>
<evidence type="ECO:0000256" key="9">
    <source>
        <dbReference type="ARBA" id="ARBA00022960"/>
    </source>
</evidence>
<accession>A0A9D1Z870</accession>
<keyword evidence="7" id="KW-0547">Nucleotide-binding</keyword>
<dbReference type="Pfam" id="PF02875">
    <property type="entry name" value="Mur_ligase_C"/>
    <property type="match status" value="1"/>
</dbReference>
<dbReference type="InterPro" id="IPR013221">
    <property type="entry name" value="Mur_ligase_cen"/>
</dbReference>
<evidence type="ECO:0000256" key="14">
    <source>
        <dbReference type="NCBIfam" id="TIGR01082"/>
    </source>
</evidence>
<keyword evidence="8" id="KW-0067">ATP-binding</keyword>
<dbReference type="Proteomes" id="UP000824135">
    <property type="component" value="Unassembled WGS sequence"/>
</dbReference>
<dbReference type="GO" id="GO:0071555">
    <property type="term" value="P:cell wall organization"/>
    <property type="evidence" value="ECO:0007669"/>
    <property type="project" value="UniProtKB-KW"/>
</dbReference>
<evidence type="ECO:0000256" key="11">
    <source>
        <dbReference type="ARBA" id="ARBA00023306"/>
    </source>
</evidence>
<reference evidence="18" key="1">
    <citation type="journal article" date="2021" name="PeerJ">
        <title>Extensive microbial diversity within the chicken gut microbiome revealed by metagenomics and culture.</title>
        <authorList>
            <person name="Gilroy R."/>
            <person name="Ravi A."/>
            <person name="Getino M."/>
            <person name="Pursley I."/>
            <person name="Horton D.L."/>
            <person name="Alikhan N.F."/>
            <person name="Baker D."/>
            <person name="Gharbi K."/>
            <person name="Hall N."/>
            <person name="Watson M."/>
            <person name="Adriaenssens E.M."/>
            <person name="Foster-Nyarko E."/>
            <person name="Jarju S."/>
            <person name="Secka A."/>
            <person name="Antonio M."/>
            <person name="Oren A."/>
            <person name="Chaudhuri R.R."/>
            <person name="La Ragione R."/>
            <person name="Hildebrand F."/>
            <person name="Pallen M.J."/>
        </authorList>
    </citation>
    <scope>NUCLEOTIDE SEQUENCE</scope>
    <source>
        <strain evidence="18">CHK199-9574</strain>
    </source>
</reference>
<sequence length="428" mass="47118">MSGLAVYLKEKGFNVSGSDIAESERTAFLKRKGIRVFEGHRRENILGAQIVVCNSAIKEDNPELCAAREAGLIIVGRAELLDLVSRDCENVVAIAGCHGKTTTTAMCAHVLENCAESLTAHIGGEDAEYGNMYIGGNRFFVTEACEYNGNFLKLRPDLAVVLNTDVDHMEYYKTEKNLLNAYLSFAENARACIVCADDRISSHCRADVTFGLSPQSDVSAEEIVGSGGRYSFRLRVSGEIFDRIRLNVYGKHNILNALAAAAVGVRYRFPIPMIKGGLENFKGIKRRFEKIGKYNGALFVADYAHHPGEIAAALRTARETAKGRLFVIFQPHTYSRTRLLFSEFVRVLEGVENLVIYRTYPAREFFDAAGSALTLSESLPNSLYVESVKELSLWLRRSVGGGDTVLVLGAGDIYCAAKLALKQLRSDL</sequence>
<feature type="domain" description="Mur ligase central" evidence="17">
    <location>
        <begin position="94"/>
        <end position="263"/>
    </location>
</feature>
<comment type="caution">
    <text evidence="18">The sequence shown here is derived from an EMBL/GenBank/DDBJ whole genome shotgun (WGS) entry which is preliminary data.</text>
</comment>
<evidence type="ECO:0000259" key="16">
    <source>
        <dbReference type="Pfam" id="PF02875"/>
    </source>
</evidence>
<comment type="subcellular location">
    <subcellularLocation>
        <location evidence="1">Cytoplasm</location>
    </subcellularLocation>
</comment>
<evidence type="ECO:0000256" key="4">
    <source>
        <dbReference type="ARBA" id="ARBA00022490"/>
    </source>
</evidence>
<keyword evidence="11" id="KW-0131">Cell cycle</keyword>
<dbReference type="Gene3D" id="3.40.1190.10">
    <property type="entry name" value="Mur-like, catalytic domain"/>
    <property type="match status" value="1"/>
</dbReference>
<dbReference type="SUPFAM" id="SSF53244">
    <property type="entry name" value="MurD-like peptide ligases, peptide-binding domain"/>
    <property type="match status" value="1"/>
</dbReference>
<dbReference type="PANTHER" id="PTHR43445">
    <property type="entry name" value="UDP-N-ACETYLMURAMATE--L-ALANINE LIGASE-RELATED"/>
    <property type="match status" value="1"/>
</dbReference>
<dbReference type="PANTHER" id="PTHR43445:SF3">
    <property type="entry name" value="UDP-N-ACETYLMURAMATE--L-ALANINE LIGASE"/>
    <property type="match status" value="1"/>
</dbReference>
<gene>
    <name evidence="18" type="primary">murC</name>
    <name evidence="18" type="ORF">H9728_04980</name>
</gene>
<dbReference type="InterPro" id="IPR036565">
    <property type="entry name" value="Mur-like_cat_sf"/>
</dbReference>
<dbReference type="InterPro" id="IPR036615">
    <property type="entry name" value="Mur_ligase_C_dom_sf"/>
</dbReference>
<dbReference type="GO" id="GO:0005737">
    <property type="term" value="C:cytoplasm"/>
    <property type="evidence" value="ECO:0007669"/>
    <property type="project" value="UniProtKB-SubCell"/>
</dbReference>
<keyword evidence="6" id="KW-0132">Cell division</keyword>
<dbReference type="Pfam" id="PF08245">
    <property type="entry name" value="Mur_ligase_M"/>
    <property type="match status" value="1"/>
</dbReference>
<dbReference type="SUPFAM" id="SSF53623">
    <property type="entry name" value="MurD-like peptide ligases, catalytic domain"/>
    <property type="match status" value="1"/>
</dbReference>
<evidence type="ECO:0000259" key="17">
    <source>
        <dbReference type="Pfam" id="PF08245"/>
    </source>
</evidence>
<keyword evidence="9" id="KW-0133">Cell shape</keyword>
<dbReference type="GO" id="GO:0008360">
    <property type="term" value="P:regulation of cell shape"/>
    <property type="evidence" value="ECO:0007669"/>
    <property type="project" value="UniProtKB-KW"/>
</dbReference>
<dbReference type="Gene3D" id="3.90.190.20">
    <property type="entry name" value="Mur ligase, C-terminal domain"/>
    <property type="match status" value="1"/>
</dbReference>
<dbReference type="InterPro" id="IPR000713">
    <property type="entry name" value="Mur_ligase_N"/>
</dbReference>
<dbReference type="EC" id="6.3.2.8" evidence="3 14"/>
<keyword evidence="10" id="KW-0573">Peptidoglycan synthesis</keyword>
<evidence type="ECO:0000256" key="12">
    <source>
        <dbReference type="ARBA" id="ARBA00023316"/>
    </source>
</evidence>
<comment type="catalytic activity">
    <reaction evidence="13">
        <text>UDP-N-acetyl-alpha-D-muramate + L-alanine + ATP = UDP-N-acetyl-alpha-D-muramoyl-L-alanine + ADP + phosphate + H(+)</text>
        <dbReference type="Rhea" id="RHEA:23372"/>
        <dbReference type="ChEBI" id="CHEBI:15378"/>
        <dbReference type="ChEBI" id="CHEBI:30616"/>
        <dbReference type="ChEBI" id="CHEBI:43474"/>
        <dbReference type="ChEBI" id="CHEBI:57972"/>
        <dbReference type="ChEBI" id="CHEBI:70757"/>
        <dbReference type="ChEBI" id="CHEBI:83898"/>
        <dbReference type="ChEBI" id="CHEBI:456216"/>
        <dbReference type="EC" id="6.3.2.8"/>
    </reaction>
</comment>
<evidence type="ECO:0000256" key="5">
    <source>
        <dbReference type="ARBA" id="ARBA00022598"/>
    </source>
</evidence>
<dbReference type="GO" id="GO:0009252">
    <property type="term" value="P:peptidoglycan biosynthetic process"/>
    <property type="evidence" value="ECO:0007669"/>
    <property type="project" value="UniProtKB-UniRule"/>
</dbReference>
<dbReference type="Pfam" id="PF01225">
    <property type="entry name" value="Mur_ligase"/>
    <property type="match status" value="1"/>
</dbReference>
<evidence type="ECO:0000256" key="2">
    <source>
        <dbReference type="ARBA" id="ARBA00004752"/>
    </source>
</evidence>
<dbReference type="GO" id="GO:0051301">
    <property type="term" value="P:cell division"/>
    <property type="evidence" value="ECO:0007669"/>
    <property type="project" value="UniProtKB-KW"/>
</dbReference>
<proteinExistence type="predicted"/>
<feature type="domain" description="Mur ligase N-terminal catalytic" evidence="15">
    <location>
        <begin position="1"/>
        <end position="82"/>
    </location>
</feature>
<keyword evidence="5 18" id="KW-0436">Ligase</keyword>
<evidence type="ECO:0000256" key="3">
    <source>
        <dbReference type="ARBA" id="ARBA00012211"/>
    </source>
</evidence>
<evidence type="ECO:0000256" key="8">
    <source>
        <dbReference type="ARBA" id="ARBA00022840"/>
    </source>
</evidence>
<name>A0A9D1Z870_9FIRM</name>
<evidence type="ECO:0000256" key="6">
    <source>
        <dbReference type="ARBA" id="ARBA00022618"/>
    </source>
</evidence>
<dbReference type="Gene3D" id="3.40.50.720">
    <property type="entry name" value="NAD(P)-binding Rossmann-like Domain"/>
    <property type="match status" value="1"/>
</dbReference>
<evidence type="ECO:0000313" key="18">
    <source>
        <dbReference type="EMBL" id="HIY78379.1"/>
    </source>
</evidence>
<dbReference type="NCBIfam" id="TIGR01082">
    <property type="entry name" value="murC"/>
    <property type="match status" value="1"/>
</dbReference>
<dbReference type="InterPro" id="IPR004101">
    <property type="entry name" value="Mur_ligase_C"/>
</dbReference>
<evidence type="ECO:0000256" key="1">
    <source>
        <dbReference type="ARBA" id="ARBA00004496"/>
    </source>
</evidence>
<protein>
    <recommendedName>
        <fullName evidence="3 14">UDP-N-acetylmuramate--L-alanine ligase</fullName>
        <ecNumber evidence="3 14">6.3.2.8</ecNumber>
    </recommendedName>
</protein>
<evidence type="ECO:0000256" key="7">
    <source>
        <dbReference type="ARBA" id="ARBA00022741"/>
    </source>
</evidence>
<evidence type="ECO:0000259" key="15">
    <source>
        <dbReference type="Pfam" id="PF01225"/>
    </source>
</evidence>
<dbReference type="InterPro" id="IPR050061">
    <property type="entry name" value="MurCDEF_pg_biosynth"/>
</dbReference>
<dbReference type="AlphaFoldDB" id="A0A9D1Z870"/>